<feature type="region of interest" description="Disordered" evidence="1">
    <location>
        <begin position="167"/>
        <end position="237"/>
    </location>
</feature>
<dbReference type="AlphaFoldDB" id="A0AAD5S4I4"/>
<evidence type="ECO:0000313" key="2">
    <source>
        <dbReference type="EMBL" id="KAJ3036733.1"/>
    </source>
</evidence>
<evidence type="ECO:0000256" key="1">
    <source>
        <dbReference type="SAM" id="MobiDB-lite"/>
    </source>
</evidence>
<feature type="compositionally biased region" description="Low complexity" evidence="1">
    <location>
        <begin position="370"/>
        <end position="385"/>
    </location>
</feature>
<dbReference type="Proteomes" id="UP001212841">
    <property type="component" value="Unassembled WGS sequence"/>
</dbReference>
<sequence length="422" mass="43778">MYPLAPSQASRRTRNFGSENAVNTTARVGNGNSSKAVGSALSSRVNNAKSTKAAASTSSDGLRPSTPSILAEVKKWKLVNGVVRPPTPFKQPFKQGMRVPSVSSEPATRAAQTISTVVKAGASAGVKAGGDTGKNGIKSEEEGRVTRYNPRRGNTFRRYLSEDRIDINAATSTGRETDRPPTLARSMSGPIVGSGRKSPSPDPAKKGGSTCQTVGGMDKENIPPSDPAWPAANTPINNRGTAVPIPTTEMPSVLATTETATPTNPTEESTTANTEDIEVQPAAGQTCSSATATEEGTTTEEVTTEKVIITEEVEGTQLTADEKQLSSSSEVVETPPAPTIIPTVDSQTGNKTETSSTTLVVDGPTEFEAPSRPTTPTPSASSTPALVKGIANEAAARSPKRALENGDAKDAGSPPKKPRALE</sequence>
<feature type="compositionally biased region" description="Low complexity" evidence="1">
    <location>
        <begin position="48"/>
        <end position="59"/>
    </location>
</feature>
<protein>
    <submittedName>
        <fullName evidence="2">Uncharacterized protein</fullName>
    </submittedName>
</protein>
<name>A0AAD5S4I4_9FUNG</name>
<gene>
    <name evidence="2" type="ORF">HK097_003751</name>
</gene>
<feature type="compositionally biased region" description="Polar residues" evidence="1">
    <location>
        <begin position="344"/>
        <end position="359"/>
    </location>
</feature>
<keyword evidence="3" id="KW-1185">Reference proteome</keyword>
<feature type="region of interest" description="Disordered" evidence="1">
    <location>
        <begin position="1"/>
        <end position="66"/>
    </location>
</feature>
<dbReference type="EMBL" id="JADGJD010001908">
    <property type="protein sequence ID" value="KAJ3036733.1"/>
    <property type="molecule type" value="Genomic_DNA"/>
</dbReference>
<feature type="region of interest" description="Disordered" evidence="1">
    <location>
        <begin position="280"/>
        <end position="422"/>
    </location>
</feature>
<comment type="caution">
    <text evidence="2">The sequence shown here is derived from an EMBL/GenBank/DDBJ whole genome shotgun (WGS) entry which is preliminary data.</text>
</comment>
<feature type="compositionally biased region" description="Polar residues" evidence="1">
    <location>
        <begin position="7"/>
        <end position="47"/>
    </location>
</feature>
<feature type="compositionally biased region" description="Polar residues" evidence="1">
    <location>
        <begin position="283"/>
        <end position="292"/>
    </location>
</feature>
<organism evidence="2 3">
    <name type="scientific">Rhizophlyctis rosea</name>
    <dbReference type="NCBI Taxonomy" id="64517"/>
    <lineage>
        <taxon>Eukaryota</taxon>
        <taxon>Fungi</taxon>
        <taxon>Fungi incertae sedis</taxon>
        <taxon>Chytridiomycota</taxon>
        <taxon>Chytridiomycota incertae sedis</taxon>
        <taxon>Chytridiomycetes</taxon>
        <taxon>Rhizophlyctidales</taxon>
        <taxon>Rhizophlyctidaceae</taxon>
        <taxon>Rhizophlyctis</taxon>
    </lineage>
</organism>
<accession>A0AAD5S4I4</accession>
<feature type="compositionally biased region" description="Basic and acidic residues" evidence="1">
    <location>
        <begin position="401"/>
        <end position="410"/>
    </location>
</feature>
<proteinExistence type="predicted"/>
<evidence type="ECO:0000313" key="3">
    <source>
        <dbReference type="Proteomes" id="UP001212841"/>
    </source>
</evidence>
<feature type="compositionally biased region" description="Low complexity" evidence="1">
    <location>
        <begin position="293"/>
        <end position="307"/>
    </location>
</feature>
<reference evidence="2" key="1">
    <citation type="submission" date="2020-05" db="EMBL/GenBank/DDBJ databases">
        <title>Phylogenomic resolution of chytrid fungi.</title>
        <authorList>
            <person name="Stajich J.E."/>
            <person name="Amses K."/>
            <person name="Simmons R."/>
            <person name="Seto K."/>
            <person name="Myers J."/>
            <person name="Bonds A."/>
            <person name="Quandt C.A."/>
            <person name="Barry K."/>
            <person name="Liu P."/>
            <person name="Grigoriev I."/>
            <person name="Longcore J.E."/>
            <person name="James T.Y."/>
        </authorList>
    </citation>
    <scope>NUCLEOTIDE SEQUENCE</scope>
    <source>
        <strain evidence="2">JEL0318</strain>
    </source>
</reference>